<keyword evidence="1" id="KW-0472">Membrane</keyword>
<reference evidence="2" key="1">
    <citation type="submission" date="2020-05" db="EMBL/GenBank/DDBJ databases">
        <authorList>
            <person name="Chiriac C."/>
            <person name="Salcher M."/>
            <person name="Ghai R."/>
            <person name="Kavagutti S V."/>
        </authorList>
    </citation>
    <scope>NUCLEOTIDE SEQUENCE</scope>
</reference>
<keyword evidence="1" id="KW-1133">Transmembrane helix</keyword>
<sequence>MNRTQSTLFGRVRLYSRIAVAVATLLSLFFATSLESDSLNWQVVMAAVALGVGIPHGALDHLVTLKNAAPLKMTIFILIYVAAALAAIWAILQWNVWGFIAVVLMSSLHFGIGDSAFIAELDRLENREGPPIPVWAYAGAAGLLPVVIPLVNSRSTAALEKINANLIDWHFGYARDIQLAVAVIAILSLIVLIIRKRFNEVIDLALLGALALIAPPLVAFAVYFGCWHAMRHTARLTSLLPKSQKAYEQGNEVGAFKAAVIPGLPALLGTIVFVVVLAVLSDQGISSSFLWLALVTVWALTVPHMIVTAKLDRAAFKSE</sequence>
<gene>
    <name evidence="2" type="ORF">UFOPK1438_00584</name>
</gene>
<feature type="transmembrane region" description="Helical" evidence="1">
    <location>
        <begin position="289"/>
        <end position="309"/>
    </location>
</feature>
<feature type="transmembrane region" description="Helical" evidence="1">
    <location>
        <begin position="206"/>
        <end position="230"/>
    </location>
</feature>
<feature type="transmembrane region" description="Helical" evidence="1">
    <location>
        <begin position="97"/>
        <end position="119"/>
    </location>
</feature>
<dbReference type="GO" id="GO:0016702">
    <property type="term" value="F:oxidoreductase activity, acting on single donors with incorporation of molecular oxygen, incorporation of two atoms of oxygen"/>
    <property type="evidence" value="ECO:0007669"/>
    <property type="project" value="InterPro"/>
</dbReference>
<feature type="transmembrane region" description="Helical" evidence="1">
    <location>
        <begin position="259"/>
        <end position="280"/>
    </location>
</feature>
<protein>
    <submittedName>
        <fullName evidence="2">Unannotated protein</fullName>
    </submittedName>
</protein>
<evidence type="ECO:0000313" key="2">
    <source>
        <dbReference type="EMBL" id="CAB4543173.1"/>
    </source>
</evidence>
<dbReference type="NCBIfam" id="TIGR03753">
    <property type="entry name" value="blh_monoox"/>
    <property type="match status" value="1"/>
</dbReference>
<dbReference type="AlphaFoldDB" id="A0A6J6BY24"/>
<name>A0A6J6BY24_9ZZZZ</name>
<dbReference type="HAMAP" id="MF_02093">
    <property type="entry name" value="Beta_carotene_diox"/>
    <property type="match status" value="1"/>
</dbReference>
<accession>A0A6J6BY24</accession>
<organism evidence="2">
    <name type="scientific">freshwater metagenome</name>
    <dbReference type="NCBI Taxonomy" id="449393"/>
    <lineage>
        <taxon>unclassified sequences</taxon>
        <taxon>metagenomes</taxon>
        <taxon>ecological metagenomes</taxon>
    </lineage>
</organism>
<evidence type="ECO:0000256" key="1">
    <source>
        <dbReference type="SAM" id="Phobius"/>
    </source>
</evidence>
<proteinExistence type="inferred from homology"/>
<keyword evidence="1" id="KW-0812">Transmembrane</keyword>
<dbReference type="Pfam" id="PF15461">
    <property type="entry name" value="BCD"/>
    <property type="match status" value="1"/>
</dbReference>
<feature type="transmembrane region" description="Helical" evidence="1">
    <location>
        <begin position="71"/>
        <end position="91"/>
    </location>
</feature>
<dbReference type="EMBL" id="CAEZSM010000061">
    <property type="protein sequence ID" value="CAB4543173.1"/>
    <property type="molecule type" value="Genomic_DNA"/>
</dbReference>
<feature type="transmembrane region" description="Helical" evidence="1">
    <location>
        <begin position="131"/>
        <end position="151"/>
    </location>
</feature>
<feature type="transmembrane region" description="Helical" evidence="1">
    <location>
        <begin position="39"/>
        <end position="59"/>
    </location>
</feature>
<feature type="transmembrane region" description="Helical" evidence="1">
    <location>
        <begin position="177"/>
        <end position="194"/>
    </location>
</feature>
<feature type="transmembrane region" description="Helical" evidence="1">
    <location>
        <begin position="12"/>
        <end position="33"/>
    </location>
</feature>
<dbReference type="InterPro" id="IPR022270">
    <property type="entry name" value="Blh_diox"/>
</dbReference>